<dbReference type="Pfam" id="PF12399">
    <property type="entry name" value="BCA_ABC_TP_C"/>
    <property type="match status" value="1"/>
</dbReference>
<proteinExistence type="predicted"/>
<evidence type="ECO:0000313" key="7">
    <source>
        <dbReference type="EMBL" id="KND59890.1"/>
    </source>
</evidence>
<keyword evidence="2" id="KW-1003">Cell membrane</keyword>
<dbReference type="PANTHER" id="PTHR45772:SF7">
    <property type="entry name" value="AMINO ACID ABC TRANSPORTER ATP-BINDING PROTEIN"/>
    <property type="match status" value="1"/>
</dbReference>
<dbReference type="PANTHER" id="PTHR45772">
    <property type="entry name" value="CONSERVED COMPONENT OF ABC TRANSPORTER FOR NATURAL AMINO ACIDS-RELATED"/>
    <property type="match status" value="1"/>
</dbReference>
<dbReference type="Pfam" id="PF00005">
    <property type="entry name" value="ABC_tran"/>
    <property type="match status" value="1"/>
</dbReference>
<reference evidence="8" key="1">
    <citation type="submission" date="2015-06" db="EMBL/GenBank/DDBJ databases">
        <title>Comparative genomics of Burkholderia leaf nodule symbionts.</title>
        <authorList>
            <person name="Carlier A."/>
            <person name="Eberl L."/>
            <person name="Pinto-Carbo M."/>
        </authorList>
    </citation>
    <scope>NUCLEOTIDE SEQUENCE [LARGE SCALE GENOMIC DNA]</scope>
    <source>
        <strain evidence="8">UZHbot4</strain>
    </source>
</reference>
<dbReference type="GO" id="GO:0042941">
    <property type="term" value="P:D-alanine transmembrane transport"/>
    <property type="evidence" value="ECO:0007669"/>
    <property type="project" value="TreeGrafter"/>
</dbReference>
<dbReference type="GO" id="GO:0005304">
    <property type="term" value="F:L-valine transmembrane transporter activity"/>
    <property type="evidence" value="ECO:0007669"/>
    <property type="project" value="TreeGrafter"/>
</dbReference>
<evidence type="ECO:0000256" key="4">
    <source>
        <dbReference type="ARBA" id="ARBA00022741"/>
    </source>
</evidence>
<keyword evidence="4" id="KW-0547">Nucleotide-binding</keyword>
<evidence type="ECO:0000256" key="5">
    <source>
        <dbReference type="ARBA" id="ARBA00022840"/>
    </source>
</evidence>
<dbReference type="GO" id="GO:0015188">
    <property type="term" value="F:L-isoleucine transmembrane transporter activity"/>
    <property type="evidence" value="ECO:0007669"/>
    <property type="project" value="TreeGrafter"/>
</dbReference>
<dbReference type="SUPFAM" id="SSF52540">
    <property type="entry name" value="P-loop containing nucleoside triphosphate hydrolases"/>
    <property type="match status" value="1"/>
</dbReference>
<keyword evidence="1" id="KW-0813">Transport</keyword>
<keyword evidence="5 7" id="KW-0067">ATP-binding</keyword>
<name>A0A0L0MC97_9BURK</name>
<dbReference type="InterPro" id="IPR032823">
    <property type="entry name" value="BCA_ABC_TP_C"/>
</dbReference>
<sequence length="261" mass="28260">MSLLRIESLSKSFDGVKAVDGVSFDLEAGQLLALIGPNGAGKSTCFNMINGQLTPTSGSIRFDGHELAGKRPRDIWRLGVGRTFQIAATFNSMTVLENVQMALLSHERRVFSLFGRVASWRADDALALLDLVGIASHAKRSCAVLAYGDVKRVELAIALANAPKLLLMDEPTAGMAPQERNELMALTARLAKQRNIGVLFTEHSMDVVFEYADRLIVLARGRLIAQGDANTIRNDARVREVYLGTGASFAPRAMLNDGDAS</sequence>
<dbReference type="PATRIC" id="fig|242163.4.peg.7028"/>
<dbReference type="CDD" id="cd03219">
    <property type="entry name" value="ABC_Mj1267_LivG_branched"/>
    <property type="match status" value="1"/>
</dbReference>
<keyword evidence="3" id="KW-0997">Cell inner membrane</keyword>
<dbReference type="GO" id="GO:1903805">
    <property type="term" value="P:L-valine import across plasma membrane"/>
    <property type="evidence" value="ECO:0007669"/>
    <property type="project" value="TreeGrafter"/>
</dbReference>
<dbReference type="SMART" id="SM00382">
    <property type="entry name" value="AAA"/>
    <property type="match status" value="1"/>
</dbReference>
<comment type="caution">
    <text evidence="7">The sequence shown here is derived from an EMBL/GenBank/DDBJ whole genome shotgun (WGS) entry which is preliminary data.</text>
</comment>
<dbReference type="GO" id="GO:0015808">
    <property type="term" value="P:L-alanine transport"/>
    <property type="evidence" value="ECO:0007669"/>
    <property type="project" value="TreeGrafter"/>
</dbReference>
<dbReference type="GO" id="GO:1903806">
    <property type="term" value="P:L-isoleucine import across plasma membrane"/>
    <property type="evidence" value="ECO:0007669"/>
    <property type="project" value="TreeGrafter"/>
</dbReference>
<dbReference type="InterPro" id="IPR003439">
    <property type="entry name" value="ABC_transporter-like_ATP-bd"/>
</dbReference>
<dbReference type="InterPro" id="IPR051120">
    <property type="entry name" value="ABC_AA/LPS_Transport"/>
</dbReference>
<keyword evidence="3" id="KW-0472">Membrane</keyword>
<evidence type="ECO:0000259" key="6">
    <source>
        <dbReference type="PROSITE" id="PS50893"/>
    </source>
</evidence>
<evidence type="ECO:0000256" key="2">
    <source>
        <dbReference type="ARBA" id="ARBA00022475"/>
    </source>
</evidence>
<dbReference type="EMBL" id="LFJJ01000093">
    <property type="protein sequence ID" value="KND59890.1"/>
    <property type="molecule type" value="Genomic_DNA"/>
</dbReference>
<dbReference type="InterPro" id="IPR027417">
    <property type="entry name" value="P-loop_NTPase"/>
</dbReference>
<evidence type="ECO:0000256" key="1">
    <source>
        <dbReference type="ARBA" id="ARBA00022448"/>
    </source>
</evidence>
<evidence type="ECO:0000313" key="8">
    <source>
        <dbReference type="Proteomes" id="UP000036959"/>
    </source>
</evidence>
<dbReference type="PROSITE" id="PS50893">
    <property type="entry name" value="ABC_TRANSPORTER_2"/>
    <property type="match status" value="1"/>
</dbReference>
<dbReference type="AlphaFoldDB" id="A0A0L0MC97"/>
<dbReference type="GO" id="GO:0005886">
    <property type="term" value="C:plasma membrane"/>
    <property type="evidence" value="ECO:0007669"/>
    <property type="project" value="TreeGrafter"/>
</dbReference>
<feature type="domain" description="ABC transporter" evidence="6">
    <location>
        <begin position="4"/>
        <end position="245"/>
    </location>
</feature>
<gene>
    <name evidence="7" type="ORF">BVER_04512</name>
</gene>
<evidence type="ECO:0000256" key="3">
    <source>
        <dbReference type="ARBA" id="ARBA00022519"/>
    </source>
</evidence>
<dbReference type="Gene3D" id="3.40.50.300">
    <property type="entry name" value="P-loop containing nucleotide triphosphate hydrolases"/>
    <property type="match status" value="1"/>
</dbReference>
<dbReference type="GO" id="GO:0005524">
    <property type="term" value="F:ATP binding"/>
    <property type="evidence" value="ECO:0007669"/>
    <property type="project" value="UniProtKB-KW"/>
</dbReference>
<accession>A0A0L0MC97</accession>
<dbReference type="InterPro" id="IPR003593">
    <property type="entry name" value="AAA+_ATPase"/>
</dbReference>
<dbReference type="OrthoDB" id="9781337at2"/>
<dbReference type="Proteomes" id="UP000036959">
    <property type="component" value="Unassembled WGS sequence"/>
</dbReference>
<dbReference type="RefSeq" id="WP_050454227.1">
    <property type="nucleotide sequence ID" value="NZ_LFJJ01000093.1"/>
</dbReference>
<organism evidence="7 8">
    <name type="scientific">Candidatus Burkholderia verschuerenii</name>
    <dbReference type="NCBI Taxonomy" id="242163"/>
    <lineage>
        <taxon>Bacteria</taxon>
        <taxon>Pseudomonadati</taxon>
        <taxon>Pseudomonadota</taxon>
        <taxon>Betaproteobacteria</taxon>
        <taxon>Burkholderiales</taxon>
        <taxon>Burkholderiaceae</taxon>
        <taxon>Burkholderia</taxon>
    </lineage>
</organism>
<dbReference type="GO" id="GO:0016887">
    <property type="term" value="F:ATP hydrolysis activity"/>
    <property type="evidence" value="ECO:0007669"/>
    <property type="project" value="InterPro"/>
</dbReference>
<keyword evidence="8" id="KW-1185">Reference proteome</keyword>
<dbReference type="GO" id="GO:0015192">
    <property type="term" value="F:L-phenylalanine transmembrane transporter activity"/>
    <property type="evidence" value="ECO:0007669"/>
    <property type="project" value="TreeGrafter"/>
</dbReference>
<protein>
    <submittedName>
        <fullName evidence="7">Branched-chain amino acid transport ATP-binding protein LivG</fullName>
    </submittedName>
</protein>